<evidence type="ECO:0000256" key="3">
    <source>
        <dbReference type="SAM" id="SignalP"/>
    </source>
</evidence>
<proteinExistence type="predicted"/>
<keyword evidence="5" id="KW-1185">Reference proteome</keyword>
<evidence type="ECO:0000313" key="5">
    <source>
        <dbReference type="Proteomes" id="UP000011668"/>
    </source>
</evidence>
<feature type="region of interest" description="Disordered" evidence="1">
    <location>
        <begin position="394"/>
        <end position="423"/>
    </location>
</feature>
<dbReference type="AlphaFoldDB" id="L8X0E5"/>
<evidence type="ECO:0008006" key="6">
    <source>
        <dbReference type="Google" id="ProtNLM"/>
    </source>
</evidence>
<feature type="transmembrane region" description="Helical" evidence="2">
    <location>
        <begin position="34"/>
        <end position="56"/>
    </location>
</feature>
<evidence type="ECO:0000256" key="1">
    <source>
        <dbReference type="SAM" id="MobiDB-lite"/>
    </source>
</evidence>
<gene>
    <name evidence="4" type="ORF">AG1IA_03403</name>
</gene>
<dbReference type="Proteomes" id="UP000011668">
    <property type="component" value="Unassembled WGS sequence"/>
</dbReference>
<feature type="transmembrane region" description="Helical" evidence="2">
    <location>
        <begin position="63"/>
        <end position="80"/>
    </location>
</feature>
<feature type="chain" id="PRO_5003997065" description="G-protein coupled receptors family 2 profile 2 domain-containing protein" evidence="3">
    <location>
        <begin position="25"/>
        <end position="423"/>
    </location>
</feature>
<organism evidence="4 5">
    <name type="scientific">Thanatephorus cucumeris (strain AG1-IA)</name>
    <name type="common">Rice sheath blight fungus</name>
    <name type="synonym">Rhizoctonia solani</name>
    <dbReference type="NCBI Taxonomy" id="983506"/>
    <lineage>
        <taxon>Eukaryota</taxon>
        <taxon>Fungi</taxon>
        <taxon>Dikarya</taxon>
        <taxon>Basidiomycota</taxon>
        <taxon>Agaricomycotina</taxon>
        <taxon>Agaricomycetes</taxon>
        <taxon>Cantharellales</taxon>
        <taxon>Ceratobasidiaceae</taxon>
        <taxon>Rhizoctonia</taxon>
        <taxon>Rhizoctonia solani AG-1</taxon>
    </lineage>
</organism>
<evidence type="ECO:0000313" key="4">
    <source>
        <dbReference type="EMBL" id="ELU42567.1"/>
    </source>
</evidence>
<keyword evidence="2" id="KW-0812">Transmembrane</keyword>
<sequence length="423" mass="45562">MWGSTLVSLVSFLCLLHNPSRTWGTGGRMCWVMWIVDGVFVAGLAFFCTLLLVVVFFQLSLGIGVHVFAIALGIALAFRIDVHVEVIGLVRMVRYFELGGQRRVGPVAAAIGRHKSTDIHGLSFCCDGLNDCGSGGGGGGKDGGNDGGGGLGSLRGSGFIGLPAGENARSNKRHSVQMRRERCPDLHLHPPTGSRTYPSPPPPIVSLSITRPQSYHLPCAYTSHYPLHAQHAVMPRFPDPVTPTISTEAGLAAKKRAVVIIGAYLASAPHFPTASTHIGPMTTPRHVGIPSPFRHSFHPCVRNKFPRVHHTFLAECCGRERNSLPQICEISLVRLSRHNSVFSVPLAHRSIPASMIMVMAAVPAAHAHLSVRWPRQLLRRATLLCDRMWSRSVAPVGGGHKSRSSVTDPWASSSPGTVRVLSA</sequence>
<evidence type="ECO:0000256" key="2">
    <source>
        <dbReference type="SAM" id="Phobius"/>
    </source>
</evidence>
<dbReference type="HOGENOM" id="CLU_649212_0_0_1"/>
<keyword evidence="2" id="KW-1133">Transmembrane helix</keyword>
<name>L8X0E5_THACA</name>
<feature type="compositionally biased region" description="Polar residues" evidence="1">
    <location>
        <begin position="404"/>
        <end position="416"/>
    </location>
</feature>
<accession>L8X0E5</accession>
<feature type="signal peptide" evidence="3">
    <location>
        <begin position="1"/>
        <end position="24"/>
    </location>
</feature>
<keyword evidence="3" id="KW-0732">Signal</keyword>
<comment type="caution">
    <text evidence="4">The sequence shown here is derived from an EMBL/GenBank/DDBJ whole genome shotgun (WGS) entry which is preliminary data.</text>
</comment>
<dbReference type="EMBL" id="AFRT01000789">
    <property type="protein sequence ID" value="ELU42567.1"/>
    <property type="molecule type" value="Genomic_DNA"/>
</dbReference>
<protein>
    <recommendedName>
        <fullName evidence="6">G-protein coupled receptors family 2 profile 2 domain-containing protein</fullName>
    </recommendedName>
</protein>
<reference evidence="4 5" key="1">
    <citation type="journal article" date="2013" name="Nat. Commun.">
        <title>The evolution and pathogenic mechanisms of the rice sheath blight pathogen.</title>
        <authorList>
            <person name="Zheng A."/>
            <person name="Lin R."/>
            <person name="Xu L."/>
            <person name="Qin P."/>
            <person name="Tang C."/>
            <person name="Ai P."/>
            <person name="Zhang D."/>
            <person name="Liu Y."/>
            <person name="Sun Z."/>
            <person name="Feng H."/>
            <person name="Wang Y."/>
            <person name="Chen Y."/>
            <person name="Liang X."/>
            <person name="Fu R."/>
            <person name="Li Q."/>
            <person name="Zhang J."/>
            <person name="Yu X."/>
            <person name="Xie Z."/>
            <person name="Ding L."/>
            <person name="Guan P."/>
            <person name="Tang J."/>
            <person name="Liang Y."/>
            <person name="Wang S."/>
            <person name="Deng Q."/>
            <person name="Li S."/>
            <person name="Zhu J."/>
            <person name="Wang L."/>
            <person name="Liu H."/>
            <person name="Li P."/>
        </authorList>
    </citation>
    <scope>NUCLEOTIDE SEQUENCE [LARGE SCALE GENOMIC DNA]</scope>
    <source>
        <strain evidence="5">AG-1 IA</strain>
    </source>
</reference>
<keyword evidence="2" id="KW-0472">Membrane</keyword>